<evidence type="ECO:0000313" key="3">
    <source>
        <dbReference type="Proteomes" id="UP000035034"/>
    </source>
</evidence>
<dbReference type="Proteomes" id="UP000035034">
    <property type="component" value="Unassembled WGS sequence"/>
</dbReference>
<feature type="transmembrane region" description="Helical" evidence="1">
    <location>
        <begin position="21"/>
        <end position="40"/>
    </location>
</feature>
<feature type="transmembrane region" description="Helical" evidence="1">
    <location>
        <begin position="291"/>
        <end position="309"/>
    </location>
</feature>
<feature type="transmembrane region" description="Helical" evidence="1">
    <location>
        <begin position="216"/>
        <end position="240"/>
    </location>
</feature>
<keyword evidence="1" id="KW-0812">Transmembrane</keyword>
<proteinExistence type="predicted"/>
<dbReference type="STRING" id="1077974.GOEFS_091_00480"/>
<protein>
    <submittedName>
        <fullName evidence="2">Uncharacterized protein</fullName>
    </submittedName>
</protein>
<dbReference type="Pfam" id="PF13687">
    <property type="entry name" value="DUF4153"/>
    <property type="match status" value="1"/>
</dbReference>
<feature type="transmembrane region" description="Helical" evidence="1">
    <location>
        <begin position="175"/>
        <end position="195"/>
    </location>
</feature>
<dbReference type="EMBL" id="BAEH01000091">
    <property type="protein sequence ID" value="GAB19555.1"/>
    <property type="molecule type" value="Genomic_DNA"/>
</dbReference>
<feature type="transmembrane region" description="Helical" evidence="1">
    <location>
        <begin position="46"/>
        <end position="64"/>
    </location>
</feature>
<reference evidence="2 3" key="1">
    <citation type="submission" date="2011-12" db="EMBL/GenBank/DDBJ databases">
        <title>Whole genome shotgun sequence of Gordonia effusa NBRC 100432.</title>
        <authorList>
            <person name="Yoshida I."/>
            <person name="Takarada H."/>
            <person name="Hosoyama A."/>
            <person name="Tsuchikane K."/>
            <person name="Katsumata H."/>
            <person name="Yamazaki S."/>
            <person name="Fujita N."/>
        </authorList>
    </citation>
    <scope>NUCLEOTIDE SEQUENCE [LARGE SCALE GENOMIC DNA]</scope>
    <source>
        <strain evidence="2 3">NBRC 100432</strain>
    </source>
</reference>
<feature type="transmembrane region" description="Helical" evidence="1">
    <location>
        <begin position="357"/>
        <end position="375"/>
    </location>
</feature>
<organism evidence="2 3">
    <name type="scientific">Gordonia effusa NBRC 100432</name>
    <dbReference type="NCBI Taxonomy" id="1077974"/>
    <lineage>
        <taxon>Bacteria</taxon>
        <taxon>Bacillati</taxon>
        <taxon>Actinomycetota</taxon>
        <taxon>Actinomycetes</taxon>
        <taxon>Mycobacteriales</taxon>
        <taxon>Gordoniaceae</taxon>
        <taxon>Gordonia</taxon>
    </lineage>
</organism>
<feature type="transmembrane region" description="Helical" evidence="1">
    <location>
        <begin position="329"/>
        <end position="350"/>
    </location>
</feature>
<feature type="transmembrane region" description="Helical" evidence="1">
    <location>
        <begin position="71"/>
        <end position="91"/>
    </location>
</feature>
<evidence type="ECO:0000256" key="1">
    <source>
        <dbReference type="SAM" id="Phobius"/>
    </source>
</evidence>
<accession>H0R3A4</accession>
<keyword evidence="1" id="KW-1133">Transmembrane helix</keyword>
<sequence length="466" mass="50194">MAVAAMGIVGAFCWRIDETGIGITLTGIAALTAVLATAPGDFRTRTSPYWVVMAVGIVGLVTVPSFRDADWVCALCILAAIAAGAVLFVEAHGLRGLWLAALSPAFAPFGGFMALFRRPPRPPRANARQHSALILVVTVTTILLLIVFGALFASADATFGSLFDVNLDNPVGPDLAAALVAGVVIALFTLGGAFLTAQGTRYPSRPQRQLPPIWAWAVPVGALFAMFLLFLGVQATAMFGGDDFVQKTADLTYSEYARQGFWQLLVVGILVIGVAITAWHFVDVDNSRSRLSARVLLGGLCIATLAVSFSAIHRMTRYINAYGMTEDRIFGIFVEVLVGLVMIGFLVAGARMSAAGLTRTLVALGMFATLGFALFNPERYIAHYNIDRYESTGKVDAYYLGGLSADAASQFGRLPTNLRACTDWHYAHRHGEKSWREFSFARYTPSASQINGKSYYDTNCATHRGY</sequence>
<feature type="transmembrane region" description="Helical" evidence="1">
    <location>
        <begin position="260"/>
        <end position="279"/>
    </location>
</feature>
<dbReference type="AlphaFoldDB" id="H0R3A4"/>
<feature type="transmembrane region" description="Helical" evidence="1">
    <location>
        <begin position="97"/>
        <end position="116"/>
    </location>
</feature>
<keyword evidence="1" id="KW-0472">Membrane</keyword>
<dbReference type="InterPro" id="IPR025291">
    <property type="entry name" value="DUF4153"/>
</dbReference>
<keyword evidence="3" id="KW-1185">Reference proteome</keyword>
<comment type="caution">
    <text evidence="2">The sequence shown here is derived from an EMBL/GenBank/DDBJ whole genome shotgun (WGS) entry which is preliminary data.</text>
</comment>
<feature type="transmembrane region" description="Helical" evidence="1">
    <location>
        <begin position="132"/>
        <end position="155"/>
    </location>
</feature>
<name>H0R3A4_9ACTN</name>
<gene>
    <name evidence="2" type="ORF">GOEFS_091_00480</name>
</gene>
<dbReference type="eggNOG" id="COG2205">
    <property type="taxonomic scope" value="Bacteria"/>
</dbReference>
<evidence type="ECO:0000313" key="2">
    <source>
        <dbReference type="EMBL" id="GAB19555.1"/>
    </source>
</evidence>